<dbReference type="SMART" id="SM00387">
    <property type="entry name" value="HATPase_c"/>
    <property type="match status" value="1"/>
</dbReference>
<dbReference type="InterPro" id="IPR036890">
    <property type="entry name" value="HATPase_C_sf"/>
</dbReference>
<evidence type="ECO:0000256" key="10">
    <source>
        <dbReference type="ARBA" id="ARBA00023136"/>
    </source>
</evidence>
<comment type="catalytic activity">
    <reaction evidence="1">
        <text>ATP + protein L-histidine = ADP + protein N-phospho-L-histidine.</text>
        <dbReference type="EC" id="2.7.13.3"/>
    </reaction>
</comment>
<gene>
    <name evidence="15" type="ORF">ACFQH9_11035</name>
</gene>
<evidence type="ECO:0000256" key="1">
    <source>
        <dbReference type="ARBA" id="ARBA00000085"/>
    </source>
</evidence>
<keyword evidence="7" id="KW-0418">Kinase</keyword>
<dbReference type="EC" id="2.7.13.3" evidence="3"/>
<dbReference type="Gene3D" id="6.10.340.10">
    <property type="match status" value="1"/>
</dbReference>
<feature type="domain" description="Histidine kinase" evidence="13">
    <location>
        <begin position="262"/>
        <end position="475"/>
    </location>
</feature>
<dbReference type="InterPro" id="IPR050428">
    <property type="entry name" value="TCS_sensor_his_kinase"/>
</dbReference>
<keyword evidence="5" id="KW-0808">Transferase</keyword>
<feature type="domain" description="HAMP" evidence="14">
    <location>
        <begin position="201"/>
        <end position="254"/>
    </location>
</feature>
<evidence type="ECO:0000256" key="8">
    <source>
        <dbReference type="ARBA" id="ARBA00022989"/>
    </source>
</evidence>
<dbReference type="InterPro" id="IPR036097">
    <property type="entry name" value="HisK_dim/P_sf"/>
</dbReference>
<organism evidence="15 16">
    <name type="scientific">Pseudonocardia lutea</name>
    <dbReference type="NCBI Taxonomy" id="2172015"/>
    <lineage>
        <taxon>Bacteria</taxon>
        <taxon>Bacillati</taxon>
        <taxon>Actinomycetota</taxon>
        <taxon>Actinomycetes</taxon>
        <taxon>Pseudonocardiales</taxon>
        <taxon>Pseudonocardiaceae</taxon>
        <taxon>Pseudonocardia</taxon>
    </lineage>
</organism>
<keyword evidence="6 12" id="KW-0812">Transmembrane</keyword>
<dbReference type="Pfam" id="PF00672">
    <property type="entry name" value="HAMP"/>
    <property type="match status" value="1"/>
</dbReference>
<feature type="region of interest" description="Disordered" evidence="11">
    <location>
        <begin position="59"/>
        <end position="94"/>
    </location>
</feature>
<keyword evidence="4" id="KW-0597">Phosphoprotein</keyword>
<dbReference type="Gene3D" id="1.10.287.130">
    <property type="match status" value="1"/>
</dbReference>
<feature type="transmembrane region" description="Helical" evidence="12">
    <location>
        <begin position="181"/>
        <end position="200"/>
    </location>
</feature>
<dbReference type="PROSITE" id="PS50885">
    <property type="entry name" value="HAMP"/>
    <property type="match status" value="1"/>
</dbReference>
<dbReference type="SUPFAM" id="SSF158472">
    <property type="entry name" value="HAMP domain-like"/>
    <property type="match status" value="1"/>
</dbReference>
<keyword evidence="16" id="KW-1185">Reference proteome</keyword>
<dbReference type="PRINTS" id="PR00344">
    <property type="entry name" value="BCTRLSENSOR"/>
</dbReference>
<dbReference type="GO" id="GO:0005524">
    <property type="term" value="F:ATP binding"/>
    <property type="evidence" value="ECO:0007669"/>
    <property type="project" value="UniProtKB-KW"/>
</dbReference>
<sequence length="505" mass="52980">MSLRTRFALAFAVVAVVVAGLVGFLSYRAASDRTTEEIDRSLRTAAAALVAGRTEVLAPPVASRGGAPGPGEADADDDADDHDDARSDGHDGARPLVAQIVAPDGTVRFLGGRAVTLPVSAVDRTLAASAVEGATASRDVRVGRAGYRQLTTALGRGRGALQVATDAGGSERVLAGTARRIVWVTAVVVVVAAAVGWLLARRITRRLVQLAGIAEEVSASGVVEREVPVHGRDEVGRLSAAFTTMLGRLAAAREAQDRLVQDAAHELRTPLTSLRTNASVLKRLDELSPQARARLIDDVEGETRELSHLVDELVELALSRHGDEADEPVELTAVAARAAERVRRRTGRTVRVEVDDEGAGSSGTLVRGRPRALDRAVTNLLENAAKFDEGRSEALEVRIGRGRVTVADRGPGIDPRDAERVFDRFYRADADRGLPGSGLGLAIVRDVAEGHGGTVFARERPGGGACVGFTVGEERFLPRSEPGHVGDSPAGPSMGGTRTTTPGAP</sequence>
<dbReference type="PANTHER" id="PTHR45436">
    <property type="entry name" value="SENSOR HISTIDINE KINASE YKOH"/>
    <property type="match status" value="1"/>
</dbReference>
<dbReference type="InterPro" id="IPR005467">
    <property type="entry name" value="His_kinase_dom"/>
</dbReference>
<dbReference type="InterPro" id="IPR003660">
    <property type="entry name" value="HAMP_dom"/>
</dbReference>
<dbReference type="SUPFAM" id="SSF47384">
    <property type="entry name" value="Homodimeric domain of signal transducing histidine kinase"/>
    <property type="match status" value="1"/>
</dbReference>
<accession>A0ABW1I6T9</accession>
<evidence type="ECO:0000256" key="12">
    <source>
        <dbReference type="SAM" id="Phobius"/>
    </source>
</evidence>
<dbReference type="Pfam" id="PF00512">
    <property type="entry name" value="HisKA"/>
    <property type="match status" value="1"/>
</dbReference>
<dbReference type="InterPro" id="IPR004358">
    <property type="entry name" value="Sig_transdc_His_kin-like_C"/>
</dbReference>
<evidence type="ECO:0000259" key="13">
    <source>
        <dbReference type="PROSITE" id="PS50109"/>
    </source>
</evidence>
<evidence type="ECO:0000256" key="7">
    <source>
        <dbReference type="ARBA" id="ARBA00022777"/>
    </source>
</evidence>
<evidence type="ECO:0000259" key="14">
    <source>
        <dbReference type="PROSITE" id="PS50885"/>
    </source>
</evidence>
<name>A0ABW1I6T9_9PSEU</name>
<feature type="compositionally biased region" description="Polar residues" evidence="11">
    <location>
        <begin position="496"/>
        <end position="505"/>
    </location>
</feature>
<dbReference type="Proteomes" id="UP001596119">
    <property type="component" value="Unassembled WGS sequence"/>
</dbReference>
<evidence type="ECO:0000256" key="11">
    <source>
        <dbReference type="SAM" id="MobiDB-lite"/>
    </source>
</evidence>
<keyword evidence="9" id="KW-0902">Two-component regulatory system</keyword>
<feature type="compositionally biased region" description="Acidic residues" evidence="11">
    <location>
        <begin position="73"/>
        <end position="82"/>
    </location>
</feature>
<dbReference type="Pfam" id="PF02518">
    <property type="entry name" value="HATPase_c"/>
    <property type="match status" value="1"/>
</dbReference>
<comment type="subcellular location">
    <subcellularLocation>
        <location evidence="2">Cell membrane</location>
    </subcellularLocation>
</comment>
<evidence type="ECO:0000256" key="5">
    <source>
        <dbReference type="ARBA" id="ARBA00022679"/>
    </source>
</evidence>
<evidence type="ECO:0000256" key="2">
    <source>
        <dbReference type="ARBA" id="ARBA00004236"/>
    </source>
</evidence>
<dbReference type="Gene3D" id="3.30.565.10">
    <property type="entry name" value="Histidine kinase-like ATPase, C-terminal domain"/>
    <property type="match status" value="1"/>
</dbReference>
<evidence type="ECO:0000313" key="15">
    <source>
        <dbReference type="EMBL" id="MFC5948810.1"/>
    </source>
</evidence>
<dbReference type="SMART" id="SM00304">
    <property type="entry name" value="HAMP"/>
    <property type="match status" value="1"/>
</dbReference>
<evidence type="ECO:0000313" key="16">
    <source>
        <dbReference type="Proteomes" id="UP001596119"/>
    </source>
</evidence>
<evidence type="ECO:0000256" key="3">
    <source>
        <dbReference type="ARBA" id="ARBA00012438"/>
    </source>
</evidence>
<dbReference type="InterPro" id="IPR003661">
    <property type="entry name" value="HisK_dim/P_dom"/>
</dbReference>
<dbReference type="PANTHER" id="PTHR45436:SF5">
    <property type="entry name" value="SENSOR HISTIDINE KINASE TRCS"/>
    <property type="match status" value="1"/>
</dbReference>
<keyword evidence="10 12" id="KW-0472">Membrane</keyword>
<dbReference type="CDD" id="cd00075">
    <property type="entry name" value="HATPase"/>
    <property type="match status" value="1"/>
</dbReference>
<keyword evidence="8 12" id="KW-1133">Transmembrane helix</keyword>
<evidence type="ECO:0000256" key="9">
    <source>
        <dbReference type="ARBA" id="ARBA00023012"/>
    </source>
</evidence>
<reference evidence="16" key="1">
    <citation type="journal article" date="2019" name="Int. J. Syst. Evol. Microbiol.">
        <title>The Global Catalogue of Microorganisms (GCM) 10K type strain sequencing project: providing services to taxonomists for standard genome sequencing and annotation.</title>
        <authorList>
            <consortium name="The Broad Institute Genomics Platform"/>
            <consortium name="The Broad Institute Genome Sequencing Center for Infectious Disease"/>
            <person name="Wu L."/>
            <person name="Ma J."/>
        </authorList>
    </citation>
    <scope>NUCLEOTIDE SEQUENCE [LARGE SCALE GENOMIC DNA]</scope>
    <source>
        <strain evidence="16">CGMCC 4.7397</strain>
    </source>
</reference>
<dbReference type="RefSeq" id="WP_379565881.1">
    <property type="nucleotide sequence ID" value="NZ_JBHSQK010000021.1"/>
</dbReference>
<protein>
    <recommendedName>
        <fullName evidence="3">histidine kinase</fullName>
        <ecNumber evidence="3">2.7.13.3</ecNumber>
    </recommendedName>
</protein>
<feature type="compositionally biased region" description="Basic and acidic residues" evidence="11">
    <location>
        <begin position="83"/>
        <end position="93"/>
    </location>
</feature>
<dbReference type="InterPro" id="IPR003594">
    <property type="entry name" value="HATPase_dom"/>
</dbReference>
<dbReference type="SMART" id="SM00388">
    <property type="entry name" value="HisKA"/>
    <property type="match status" value="1"/>
</dbReference>
<dbReference type="EMBL" id="JBHSQK010000021">
    <property type="protein sequence ID" value="MFC5948810.1"/>
    <property type="molecule type" value="Genomic_DNA"/>
</dbReference>
<dbReference type="CDD" id="cd00082">
    <property type="entry name" value="HisKA"/>
    <property type="match status" value="1"/>
</dbReference>
<dbReference type="SUPFAM" id="SSF55874">
    <property type="entry name" value="ATPase domain of HSP90 chaperone/DNA topoisomerase II/histidine kinase"/>
    <property type="match status" value="1"/>
</dbReference>
<keyword evidence="15" id="KW-0547">Nucleotide-binding</keyword>
<feature type="region of interest" description="Disordered" evidence="11">
    <location>
        <begin position="476"/>
        <end position="505"/>
    </location>
</feature>
<keyword evidence="15" id="KW-0067">ATP-binding</keyword>
<proteinExistence type="predicted"/>
<dbReference type="PROSITE" id="PS50109">
    <property type="entry name" value="HIS_KIN"/>
    <property type="match status" value="1"/>
</dbReference>
<evidence type="ECO:0000256" key="4">
    <source>
        <dbReference type="ARBA" id="ARBA00022553"/>
    </source>
</evidence>
<comment type="caution">
    <text evidence="15">The sequence shown here is derived from an EMBL/GenBank/DDBJ whole genome shotgun (WGS) entry which is preliminary data.</text>
</comment>
<dbReference type="CDD" id="cd06225">
    <property type="entry name" value="HAMP"/>
    <property type="match status" value="1"/>
</dbReference>
<evidence type="ECO:0000256" key="6">
    <source>
        <dbReference type="ARBA" id="ARBA00022692"/>
    </source>
</evidence>